<dbReference type="InterPro" id="IPR016039">
    <property type="entry name" value="Thiolase-like"/>
</dbReference>
<gene>
    <name evidence="5" type="primary">fabF_1</name>
    <name evidence="5" type="ORF">LMG8286_00007</name>
</gene>
<feature type="domain" description="Ketosynthase family 3 (KS3)" evidence="4">
    <location>
        <begin position="1"/>
        <end position="375"/>
    </location>
</feature>
<keyword evidence="2 3" id="KW-0808">Transferase</keyword>
<dbReference type="InterPro" id="IPR018201">
    <property type="entry name" value="Ketoacyl_synth_AS"/>
</dbReference>
<dbReference type="Gene3D" id="3.40.47.10">
    <property type="match status" value="1"/>
</dbReference>
<reference evidence="5 6" key="1">
    <citation type="submission" date="2020-11" db="EMBL/GenBank/DDBJ databases">
        <authorList>
            <person name="Peeters C."/>
        </authorList>
    </citation>
    <scope>NUCLEOTIDE SEQUENCE [LARGE SCALE GENOMIC DNA]</scope>
    <source>
        <strain evidence="5 6">LMG 8286</strain>
    </source>
</reference>
<name>A0ABM8Q060_9BACT</name>
<evidence type="ECO:0000256" key="2">
    <source>
        <dbReference type="ARBA" id="ARBA00022679"/>
    </source>
</evidence>
<dbReference type="PANTHER" id="PTHR11712:SF320">
    <property type="entry name" value="BETA-KETOACYL SYNTHASE"/>
    <property type="match status" value="1"/>
</dbReference>
<dbReference type="EC" id="2.3.1.179" evidence="5"/>
<keyword evidence="5" id="KW-0012">Acyltransferase</keyword>
<dbReference type="InterPro" id="IPR000794">
    <property type="entry name" value="Beta-ketoacyl_synthase"/>
</dbReference>
<dbReference type="SUPFAM" id="SSF53901">
    <property type="entry name" value="Thiolase-like"/>
    <property type="match status" value="1"/>
</dbReference>
<dbReference type="SMART" id="SM00825">
    <property type="entry name" value="PKS_KS"/>
    <property type="match status" value="1"/>
</dbReference>
<keyword evidence="6" id="KW-1185">Reference proteome</keyword>
<comment type="similarity">
    <text evidence="1 3">Belongs to the thiolase-like superfamily. Beta-ketoacyl-ACP synthases family.</text>
</comment>
<accession>A0ABM8Q060</accession>
<dbReference type="Proteomes" id="UP000789359">
    <property type="component" value="Unassembled WGS sequence"/>
</dbReference>
<dbReference type="InterPro" id="IPR020841">
    <property type="entry name" value="PKS_Beta-ketoAc_synthase_dom"/>
</dbReference>
<dbReference type="InterPro" id="IPR014030">
    <property type="entry name" value="Ketoacyl_synth_N"/>
</dbReference>
<evidence type="ECO:0000259" key="4">
    <source>
        <dbReference type="PROSITE" id="PS52004"/>
    </source>
</evidence>
<dbReference type="InterPro" id="IPR014031">
    <property type="entry name" value="Ketoacyl_synth_C"/>
</dbReference>
<organism evidence="5 6">
    <name type="scientific">Campylobacter suis</name>
    <dbReference type="NCBI Taxonomy" id="2790657"/>
    <lineage>
        <taxon>Bacteria</taxon>
        <taxon>Pseudomonadati</taxon>
        <taxon>Campylobacterota</taxon>
        <taxon>Epsilonproteobacteria</taxon>
        <taxon>Campylobacterales</taxon>
        <taxon>Campylobacteraceae</taxon>
        <taxon>Campylobacter</taxon>
    </lineage>
</organism>
<dbReference type="PANTHER" id="PTHR11712">
    <property type="entry name" value="POLYKETIDE SYNTHASE-RELATED"/>
    <property type="match status" value="1"/>
</dbReference>
<protein>
    <submittedName>
        <fullName evidence="5">3-oxoacyl-[acyl-carrier-protein] synthase 2</fullName>
        <ecNumber evidence="5">2.3.1.179</ecNumber>
    </submittedName>
</protein>
<evidence type="ECO:0000256" key="3">
    <source>
        <dbReference type="RuleBase" id="RU003694"/>
    </source>
</evidence>
<dbReference type="Pfam" id="PF02801">
    <property type="entry name" value="Ketoacyl-synt_C"/>
    <property type="match status" value="1"/>
</dbReference>
<dbReference type="GO" id="GO:0004315">
    <property type="term" value="F:3-oxoacyl-[acyl-carrier-protein] synthase activity"/>
    <property type="evidence" value="ECO:0007669"/>
    <property type="project" value="UniProtKB-EC"/>
</dbReference>
<evidence type="ECO:0000313" key="5">
    <source>
        <dbReference type="EMBL" id="CAD7286176.1"/>
    </source>
</evidence>
<dbReference type="Pfam" id="PF00109">
    <property type="entry name" value="ketoacyl-synt"/>
    <property type="match status" value="1"/>
</dbReference>
<dbReference type="PROSITE" id="PS52004">
    <property type="entry name" value="KS3_2"/>
    <property type="match status" value="1"/>
</dbReference>
<dbReference type="EMBL" id="CAJHOE010000001">
    <property type="protein sequence ID" value="CAD7286176.1"/>
    <property type="molecule type" value="Genomic_DNA"/>
</dbReference>
<comment type="caution">
    <text evidence="5">The sequence shown here is derived from an EMBL/GenBank/DDBJ whole genome shotgun (WGS) entry which is preliminary data.</text>
</comment>
<dbReference type="RefSeq" id="WP_230055828.1">
    <property type="nucleotide sequence ID" value="NZ_CAJHOE010000001.1"/>
</dbReference>
<dbReference type="PROSITE" id="PS00606">
    <property type="entry name" value="KS3_1"/>
    <property type="match status" value="1"/>
</dbReference>
<sequence>MYISLPRVISPFGNENDLFLACVNGERSLVYESFLGKDMLVGRINFKLAEFGKNTEQRYKTRTNQILLSALLPLQSEIDKLVRIYGTSRIGVVIGTTTTGVEENYEAFKGKDFDSRKIVLDKNSLSNPAEFARKFLGLKGICFGVSTACTSGIKAFACAKNFIDLGICDAVVCGGVDSLNSLTLHGFNSLGVLWDQPSMPFDKGREGINIGEAAGCFIVCKDEISDYKLSAIGANCDAFHITQPNPEAREQSLLIGSLLNKAKMENVDYINLHATGTLANDSMEAKAINLTLPNTLASGIKANIGHTLGAAGAVEAAVCILAMQNSIVPMQILNELDATISKINLATTSIKKEIRNCLNLSFAFGGDNAAMILERV</sequence>
<evidence type="ECO:0000256" key="1">
    <source>
        <dbReference type="ARBA" id="ARBA00008467"/>
    </source>
</evidence>
<proteinExistence type="inferred from homology"/>
<evidence type="ECO:0000313" key="6">
    <source>
        <dbReference type="Proteomes" id="UP000789359"/>
    </source>
</evidence>